<name>A0ABS9Z8Y0_9HYPH</name>
<dbReference type="EMBL" id="JAIVFP010000001">
    <property type="protein sequence ID" value="MCI4683915.1"/>
    <property type="molecule type" value="Genomic_DNA"/>
</dbReference>
<evidence type="ECO:0000313" key="1">
    <source>
        <dbReference type="EMBL" id="MCI4683915.1"/>
    </source>
</evidence>
<gene>
    <name evidence="1" type="ORF">K2U94_14290</name>
</gene>
<organism evidence="1 2">
    <name type="scientific">Candidatus Rhodoblastus alkanivorans</name>
    <dbReference type="NCBI Taxonomy" id="2954117"/>
    <lineage>
        <taxon>Bacteria</taxon>
        <taxon>Pseudomonadati</taxon>
        <taxon>Pseudomonadota</taxon>
        <taxon>Alphaproteobacteria</taxon>
        <taxon>Hyphomicrobiales</taxon>
        <taxon>Rhodoblastaceae</taxon>
        <taxon>Rhodoblastus</taxon>
    </lineage>
</organism>
<proteinExistence type="predicted"/>
<dbReference type="RefSeq" id="WP_243067833.1">
    <property type="nucleotide sequence ID" value="NZ_JAIVFK010000024.1"/>
</dbReference>
<comment type="caution">
    <text evidence="1">The sequence shown here is derived from an EMBL/GenBank/DDBJ whole genome shotgun (WGS) entry which is preliminary data.</text>
</comment>
<sequence length="152" mass="16588">MSDEAKAAKTATTPGKLNCVAKPYLAPFSVAVRQLGLDSTDLPETLTISKDQLRGLLTVLLKGVAFDPDWYLTKYPDIADAVSKGVVPSARVHFVEHGYVEGRLSGPVTVDEQWYLAQNPDIAESIEVGEAKSCQDHFEIHGRAEGRAPFKF</sequence>
<accession>A0ABS9Z8Y0</accession>
<reference evidence="1" key="1">
    <citation type="journal article" date="2022" name="ISME J.">
        <title>Identification of active gaseous-alkane degraders at natural gas seeps.</title>
        <authorList>
            <person name="Farhan Ul Haque M."/>
            <person name="Hernandez M."/>
            <person name="Crombie A.T."/>
            <person name="Murrell J.C."/>
        </authorList>
    </citation>
    <scope>NUCLEOTIDE SEQUENCE</scope>
    <source>
        <strain evidence="1">PC2</strain>
    </source>
</reference>
<keyword evidence="2" id="KW-1185">Reference proteome</keyword>
<protein>
    <submittedName>
        <fullName evidence="1">Uncharacterized protein</fullName>
    </submittedName>
</protein>
<dbReference type="Proteomes" id="UP001139104">
    <property type="component" value="Unassembled WGS sequence"/>
</dbReference>
<evidence type="ECO:0000313" key="2">
    <source>
        <dbReference type="Proteomes" id="UP001139104"/>
    </source>
</evidence>